<evidence type="ECO:0000313" key="2">
    <source>
        <dbReference type="EMBL" id="GFZ21514.1"/>
    </source>
</evidence>
<accession>A0A7J0HFW4</accession>
<sequence length="206" mass="23962">MSAHGLWTKLKEMYWEKTSQNKALMRRLVVKLQRETKVAEQMSEFQRATGRGQKKRSQEGGHRDQEKRSKKKYRQMTTEGKIQRSHFKCFYCDQEGQEEFPRNKAQDQSSKAATTAMMAVDESDVLLAASADEESDWISDSGNTYHLCRDREVFSTHVTCEGLVRMTNNTTKSCWQRNSLVPHGRREIHEGDRGKACFIEMQDSKR</sequence>
<dbReference type="EMBL" id="BJWL01000029">
    <property type="protein sequence ID" value="GFZ21514.1"/>
    <property type="molecule type" value="Genomic_DNA"/>
</dbReference>
<dbReference type="Proteomes" id="UP000585474">
    <property type="component" value="Unassembled WGS sequence"/>
</dbReference>
<dbReference type="OrthoDB" id="1283342at2759"/>
<protein>
    <submittedName>
        <fullName evidence="2">Uncharacterized protein</fullName>
    </submittedName>
</protein>
<evidence type="ECO:0000313" key="3">
    <source>
        <dbReference type="Proteomes" id="UP000585474"/>
    </source>
</evidence>
<reference evidence="2 3" key="1">
    <citation type="submission" date="2019-07" db="EMBL/GenBank/DDBJ databases">
        <title>De Novo Assembly of kiwifruit Actinidia rufa.</title>
        <authorList>
            <person name="Sugita-Konishi S."/>
            <person name="Sato K."/>
            <person name="Mori E."/>
            <person name="Abe Y."/>
            <person name="Kisaki G."/>
            <person name="Hamano K."/>
            <person name="Suezawa K."/>
            <person name="Otani M."/>
            <person name="Fukuda T."/>
            <person name="Manabe T."/>
            <person name="Gomi K."/>
            <person name="Tabuchi M."/>
            <person name="Akimitsu K."/>
            <person name="Kataoka I."/>
        </authorList>
    </citation>
    <scope>NUCLEOTIDE SEQUENCE [LARGE SCALE GENOMIC DNA]</scope>
    <source>
        <strain evidence="3">cv. Fuchu</strain>
    </source>
</reference>
<feature type="region of interest" description="Disordered" evidence="1">
    <location>
        <begin position="39"/>
        <end position="77"/>
    </location>
</feature>
<keyword evidence="3" id="KW-1185">Reference proteome</keyword>
<dbReference type="AlphaFoldDB" id="A0A7J0HFW4"/>
<evidence type="ECO:0000256" key="1">
    <source>
        <dbReference type="SAM" id="MobiDB-lite"/>
    </source>
</evidence>
<proteinExistence type="predicted"/>
<gene>
    <name evidence="2" type="ORF">Acr_29g0006760</name>
</gene>
<feature type="compositionally biased region" description="Basic and acidic residues" evidence="1">
    <location>
        <begin position="56"/>
        <end position="67"/>
    </location>
</feature>
<comment type="caution">
    <text evidence="2">The sequence shown here is derived from an EMBL/GenBank/DDBJ whole genome shotgun (WGS) entry which is preliminary data.</text>
</comment>
<name>A0A7J0HFW4_9ERIC</name>
<organism evidence="2 3">
    <name type="scientific">Actinidia rufa</name>
    <dbReference type="NCBI Taxonomy" id="165716"/>
    <lineage>
        <taxon>Eukaryota</taxon>
        <taxon>Viridiplantae</taxon>
        <taxon>Streptophyta</taxon>
        <taxon>Embryophyta</taxon>
        <taxon>Tracheophyta</taxon>
        <taxon>Spermatophyta</taxon>
        <taxon>Magnoliopsida</taxon>
        <taxon>eudicotyledons</taxon>
        <taxon>Gunneridae</taxon>
        <taxon>Pentapetalae</taxon>
        <taxon>asterids</taxon>
        <taxon>Ericales</taxon>
        <taxon>Actinidiaceae</taxon>
        <taxon>Actinidia</taxon>
    </lineage>
</organism>